<feature type="domain" description="Rhodanese" evidence="3">
    <location>
        <begin position="20"/>
        <end position="128"/>
    </location>
</feature>
<evidence type="ECO:0000313" key="4">
    <source>
        <dbReference type="EMBL" id="RLK50759.1"/>
    </source>
</evidence>
<dbReference type="GO" id="GO:0004792">
    <property type="term" value="F:thiosulfate-cyanide sulfurtransferase activity"/>
    <property type="evidence" value="ECO:0007669"/>
    <property type="project" value="InterPro"/>
</dbReference>
<protein>
    <recommendedName>
        <fullName evidence="2">Sulfurtransferase</fullName>
    </recommendedName>
</protein>
<dbReference type="InterPro" id="IPR051126">
    <property type="entry name" value="Thiosulfate_sulfurtransferase"/>
</dbReference>
<dbReference type="PROSITE" id="PS00683">
    <property type="entry name" value="RHODANESE_2"/>
    <property type="match status" value="1"/>
</dbReference>
<dbReference type="CDD" id="cd01448">
    <property type="entry name" value="TST_Repeat_1"/>
    <property type="match status" value="1"/>
</dbReference>
<dbReference type="RefSeq" id="WP_121441220.1">
    <property type="nucleotide sequence ID" value="NZ_RCDA01000001.1"/>
</dbReference>
<reference evidence="4 5" key="1">
    <citation type="submission" date="2018-10" db="EMBL/GenBank/DDBJ databases">
        <title>Genomic Encyclopedia of Type Strains, Phase IV (KMG-IV): sequencing the most valuable type-strain genomes for metagenomic binning, comparative biology and taxonomic classification.</title>
        <authorList>
            <person name="Goeker M."/>
        </authorList>
    </citation>
    <scope>NUCLEOTIDE SEQUENCE [LARGE SCALE GENOMIC DNA]</scope>
    <source>
        <strain evidence="4 5">DSM 12769</strain>
    </source>
</reference>
<keyword evidence="2 4" id="KW-0808">Transferase</keyword>
<dbReference type="PROSITE" id="PS00380">
    <property type="entry name" value="RHODANESE_1"/>
    <property type="match status" value="1"/>
</dbReference>
<dbReference type="Gene3D" id="3.40.250.10">
    <property type="entry name" value="Rhodanese-like domain"/>
    <property type="match status" value="2"/>
</dbReference>
<dbReference type="InterPro" id="IPR001763">
    <property type="entry name" value="Rhodanese-like_dom"/>
</dbReference>
<evidence type="ECO:0000259" key="3">
    <source>
        <dbReference type="PROSITE" id="PS50206"/>
    </source>
</evidence>
<proteinExistence type="predicted"/>
<feature type="domain" description="Rhodanese" evidence="3">
    <location>
        <begin position="159"/>
        <end position="272"/>
    </location>
</feature>
<comment type="caution">
    <text evidence="4">The sequence shown here is derived from an EMBL/GenBank/DDBJ whole genome shotgun (WGS) entry which is preliminary data.</text>
</comment>
<dbReference type="AlphaFoldDB" id="A0A498C6R3"/>
<sequence>MAEALPLVLEPAQLEAALAQRDDLLVVDLSDENDYEQGHIPGAVHLPFACLLRQAPPAMGLLPEMDSLSSALSAIGLTPETHVVACDRNGGGRAGRLVWTLDLLGHPHRSWLNGGVVAWAGEGHALEAGRVEPTRSDYRAVLRHPEYRAECGWLMQRVDNPDVAVLDARSAPEYRGEDVRSQRGGHIPGAVNLDWLETMDRANHLKLLPDDTLRAMLDERGLNPEQEVVTHCQTHHRSSLTYVMLRHLGFDKVRGYDGSWSEWGNRPDTPVED</sequence>
<gene>
    <name evidence="4" type="ORF">DFR31_0665</name>
</gene>
<dbReference type="PANTHER" id="PTHR43855:SF1">
    <property type="entry name" value="THIOSULFATE SULFURTRANSFERASE"/>
    <property type="match status" value="1"/>
</dbReference>
<dbReference type="OrthoDB" id="9781034at2"/>
<organism evidence="4 5">
    <name type="scientific">Alkalispirillum mobile</name>
    <dbReference type="NCBI Taxonomy" id="85925"/>
    <lineage>
        <taxon>Bacteria</taxon>
        <taxon>Pseudomonadati</taxon>
        <taxon>Pseudomonadota</taxon>
        <taxon>Gammaproteobacteria</taxon>
        <taxon>Chromatiales</taxon>
        <taxon>Ectothiorhodospiraceae</taxon>
        <taxon>Alkalispirillum</taxon>
    </lineage>
</organism>
<dbReference type="SUPFAM" id="SSF52821">
    <property type="entry name" value="Rhodanese/Cell cycle control phosphatase"/>
    <property type="match status" value="2"/>
</dbReference>
<dbReference type="PROSITE" id="PS50206">
    <property type="entry name" value="RHODANESE_3"/>
    <property type="match status" value="2"/>
</dbReference>
<dbReference type="Pfam" id="PF00581">
    <property type="entry name" value="Rhodanese"/>
    <property type="match status" value="2"/>
</dbReference>
<keyword evidence="1" id="KW-0677">Repeat</keyword>
<dbReference type="Proteomes" id="UP000275461">
    <property type="component" value="Unassembled WGS sequence"/>
</dbReference>
<accession>A0A498C6R3</accession>
<dbReference type="PANTHER" id="PTHR43855">
    <property type="entry name" value="THIOSULFATE SULFURTRANSFERASE"/>
    <property type="match status" value="1"/>
</dbReference>
<keyword evidence="5" id="KW-1185">Reference proteome</keyword>
<dbReference type="InterPro" id="IPR001307">
    <property type="entry name" value="Thiosulphate_STrfase_CS"/>
</dbReference>
<dbReference type="InterPro" id="IPR036873">
    <property type="entry name" value="Rhodanese-like_dom_sf"/>
</dbReference>
<dbReference type="SMART" id="SM00450">
    <property type="entry name" value="RHOD"/>
    <property type="match status" value="2"/>
</dbReference>
<name>A0A498C6R3_9GAMM</name>
<evidence type="ECO:0000256" key="2">
    <source>
        <dbReference type="RuleBase" id="RU000507"/>
    </source>
</evidence>
<keyword evidence="4" id="KW-0670">Pyruvate</keyword>
<evidence type="ECO:0000256" key="1">
    <source>
        <dbReference type="ARBA" id="ARBA00022737"/>
    </source>
</evidence>
<evidence type="ECO:0000313" key="5">
    <source>
        <dbReference type="Proteomes" id="UP000275461"/>
    </source>
</evidence>
<dbReference type="CDD" id="cd01449">
    <property type="entry name" value="TST_Repeat_2"/>
    <property type="match status" value="1"/>
</dbReference>
<dbReference type="EMBL" id="RCDA01000001">
    <property type="protein sequence ID" value="RLK50759.1"/>
    <property type="molecule type" value="Genomic_DNA"/>
</dbReference>